<evidence type="ECO:0000256" key="2">
    <source>
        <dbReference type="ARBA" id="ARBA00023015"/>
    </source>
</evidence>
<dbReference type="Proteomes" id="UP000609531">
    <property type="component" value="Unassembled WGS sequence"/>
</dbReference>
<evidence type="ECO:0000256" key="3">
    <source>
        <dbReference type="ARBA" id="ARBA00023125"/>
    </source>
</evidence>
<dbReference type="PRINTS" id="PR00039">
    <property type="entry name" value="HTHLYSR"/>
</dbReference>
<accession>A0A934ITQ9</accession>
<dbReference type="PROSITE" id="PS50931">
    <property type="entry name" value="HTH_LYSR"/>
    <property type="match status" value="1"/>
</dbReference>
<keyword evidence="5" id="KW-0812">Transmembrane</keyword>
<dbReference type="InterPro" id="IPR050950">
    <property type="entry name" value="HTH-type_LysR_regulators"/>
</dbReference>
<dbReference type="Gene3D" id="3.40.190.290">
    <property type="match status" value="1"/>
</dbReference>
<evidence type="ECO:0000256" key="4">
    <source>
        <dbReference type="ARBA" id="ARBA00023163"/>
    </source>
</evidence>
<keyword evidence="2" id="KW-0805">Transcription regulation</keyword>
<dbReference type="InterPro" id="IPR005119">
    <property type="entry name" value="LysR_subst-bd"/>
</dbReference>
<dbReference type="Gene3D" id="1.10.10.10">
    <property type="entry name" value="Winged helix-like DNA-binding domain superfamily/Winged helix DNA-binding domain"/>
    <property type="match status" value="1"/>
</dbReference>
<name>A0A934ITQ9_9HYPH</name>
<dbReference type="SUPFAM" id="SSF46785">
    <property type="entry name" value="Winged helix' DNA-binding domain"/>
    <property type="match status" value="1"/>
</dbReference>
<dbReference type="EMBL" id="JAEKJA010000017">
    <property type="protein sequence ID" value="MBJ3777534.1"/>
    <property type="molecule type" value="Genomic_DNA"/>
</dbReference>
<sequence>MSVKISQLRAFVEVARCGSFTRAAERLSLTQPSLSMAIRQLEDELDLKLFDRTTRRLGLTDEGAKFLPTVTRLVEEFDAAVAGARLVAERRSGRVSLAVLPSIASMFLPAATAAFSARYPAIKVHLREDNSSGIWGRVARNEVDFGIAGEFQPDAEVEFTPIFSDRFGAVFRNDHPLAAGGGPLRWSDLLEHRLIGLAADTGIQPLIDMAQSIPDEIRLPVHEVSNILTALSLVEAGLGITAIPAFAAMLDRHPTLVFRPLVRPVLSREIGFVTRRGRSLSPSAEAMREVLVESLDAMLRAPAQFIGNIDE</sequence>
<dbReference type="InterPro" id="IPR036388">
    <property type="entry name" value="WH-like_DNA-bd_sf"/>
</dbReference>
<dbReference type="PANTHER" id="PTHR30419:SF8">
    <property type="entry name" value="NITROGEN ASSIMILATION TRANSCRIPTIONAL ACTIVATOR-RELATED"/>
    <property type="match status" value="1"/>
</dbReference>
<feature type="domain" description="HTH lysR-type" evidence="6">
    <location>
        <begin position="3"/>
        <end position="60"/>
    </location>
</feature>
<evidence type="ECO:0000256" key="1">
    <source>
        <dbReference type="ARBA" id="ARBA00009437"/>
    </source>
</evidence>
<organism evidence="7 8">
    <name type="scientific">Acuticoccus mangrovi</name>
    <dbReference type="NCBI Taxonomy" id="2796142"/>
    <lineage>
        <taxon>Bacteria</taxon>
        <taxon>Pseudomonadati</taxon>
        <taxon>Pseudomonadota</taxon>
        <taxon>Alphaproteobacteria</taxon>
        <taxon>Hyphomicrobiales</taxon>
        <taxon>Amorphaceae</taxon>
        <taxon>Acuticoccus</taxon>
    </lineage>
</organism>
<dbReference type="SUPFAM" id="SSF53850">
    <property type="entry name" value="Periplasmic binding protein-like II"/>
    <property type="match status" value="1"/>
</dbReference>
<keyword evidence="5" id="KW-0472">Membrane</keyword>
<reference evidence="7" key="1">
    <citation type="submission" date="2020-12" db="EMBL/GenBank/DDBJ databases">
        <title>Bacterial taxonomy.</title>
        <authorList>
            <person name="Pan X."/>
        </authorList>
    </citation>
    <scope>NUCLEOTIDE SEQUENCE</scope>
    <source>
        <strain evidence="7">B2012</strain>
    </source>
</reference>
<dbReference type="FunFam" id="1.10.10.10:FF:000001">
    <property type="entry name" value="LysR family transcriptional regulator"/>
    <property type="match status" value="1"/>
</dbReference>
<dbReference type="PANTHER" id="PTHR30419">
    <property type="entry name" value="HTH-TYPE TRANSCRIPTIONAL REGULATOR YBHD"/>
    <property type="match status" value="1"/>
</dbReference>
<dbReference type="RefSeq" id="WP_198883438.1">
    <property type="nucleotide sequence ID" value="NZ_JAEKJA010000017.1"/>
</dbReference>
<evidence type="ECO:0000313" key="8">
    <source>
        <dbReference type="Proteomes" id="UP000609531"/>
    </source>
</evidence>
<dbReference type="GO" id="GO:0003700">
    <property type="term" value="F:DNA-binding transcription factor activity"/>
    <property type="evidence" value="ECO:0007669"/>
    <property type="project" value="InterPro"/>
</dbReference>
<feature type="transmembrane region" description="Helical" evidence="5">
    <location>
        <begin position="95"/>
        <end position="117"/>
    </location>
</feature>
<proteinExistence type="inferred from homology"/>
<evidence type="ECO:0000256" key="5">
    <source>
        <dbReference type="SAM" id="Phobius"/>
    </source>
</evidence>
<dbReference type="Pfam" id="PF03466">
    <property type="entry name" value="LysR_substrate"/>
    <property type="match status" value="1"/>
</dbReference>
<dbReference type="Pfam" id="PF00126">
    <property type="entry name" value="HTH_1"/>
    <property type="match status" value="1"/>
</dbReference>
<gene>
    <name evidence="7" type="ORF">JCR33_17635</name>
</gene>
<dbReference type="CDD" id="cd08440">
    <property type="entry name" value="PBP2_LTTR_like_4"/>
    <property type="match status" value="1"/>
</dbReference>
<dbReference type="GO" id="GO:0003677">
    <property type="term" value="F:DNA binding"/>
    <property type="evidence" value="ECO:0007669"/>
    <property type="project" value="UniProtKB-KW"/>
</dbReference>
<keyword evidence="8" id="KW-1185">Reference proteome</keyword>
<protein>
    <submittedName>
        <fullName evidence="7">LysR family transcriptional regulator</fullName>
    </submittedName>
</protein>
<evidence type="ECO:0000259" key="6">
    <source>
        <dbReference type="PROSITE" id="PS50931"/>
    </source>
</evidence>
<comment type="similarity">
    <text evidence="1">Belongs to the LysR transcriptional regulatory family.</text>
</comment>
<dbReference type="InterPro" id="IPR000847">
    <property type="entry name" value="LysR_HTH_N"/>
</dbReference>
<dbReference type="InterPro" id="IPR036390">
    <property type="entry name" value="WH_DNA-bd_sf"/>
</dbReference>
<comment type="caution">
    <text evidence="7">The sequence shown here is derived from an EMBL/GenBank/DDBJ whole genome shotgun (WGS) entry which is preliminary data.</text>
</comment>
<keyword evidence="3" id="KW-0238">DNA-binding</keyword>
<evidence type="ECO:0000313" key="7">
    <source>
        <dbReference type="EMBL" id="MBJ3777534.1"/>
    </source>
</evidence>
<dbReference type="GO" id="GO:0005829">
    <property type="term" value="C:cytosol"/>
    <property type="evidence" value="ECO:0007669"/>
    <property type="project" value="TreeGrafter"/>
</dbReference>
<keyword evidence="5" id="KW-1133">Transmembrane helix</keyword>
<dbReference type="AlphaFoldDB" id="A0A934ITQ9"/>
<keyword evidence="4" id="KW-0804">Transcription</keyword>